<dbReference type="EMBL" id="BMMM01000009">
    <property type="protein sequence ID" value="GGN73631.1"/>
    <property type="molecule type" value="Genomic_DNA"/>
</dbReference>
<dbReference type="PANTHER" id="PTHR36453:SF1">
    <property type="entry name" value="RIGHT HANDED BETA HELIX DOMAIN-CONTAINING PROTEIN"/>
    <property type="match status" value="1"/>
</dbReference>
<dbReference type="InterPro" id="IPR003961">
    <property type="entry name" value="FN3_dom"/>
</dbReference>
<keyword evidence="2" id="KW-0624">Polysaccharide degradation</keyword>
<keyword evidence="4" id="KW-0732">Signal</keyword>
<feature type="domain" description="Fibronectin type-III" evidence="5">
    <location>
        <begin position="770"/>
        <end position="869"/>
    </location>
</feature>
<proteinExistence type="predicted"/>
<dbReference type="InterPro" id="IPR036116">
    <property type="entry name" value="FN3_sf"/>
</dbReference>
<keyword evidence="2" id="KW-0119">Carbohydrate metabolism</keyword>
<feature type="compositionally biased region" description="Basic and acidic residues" evidence="3">
    <location>
        <begin position="42"/>
        <end position="53"/>
    </location>
</feature>
<sequence>MPMRRRAVLVTLISTLLALGVPGAASSAAEPPSSDLYVSPAGDDHADGTARHPVRTLDRARDLARARVAGMKGDLTVHLASGTYRRTEPLVLDARDSGTGGHKVIWQGTGRTVISGGRQVSGWRKVAGRPGLWSAPAPQGLADTRQLYVDGVRAQRARGAVPVDLTQTPTGYTASSDTLAHWRHPSDAEFVYTSGEALWNIERNGLGQWTEPRCRIAAAEGTTITMVQPCWDNSNKRVEFPDIPGRTVSMVGPGHLTNSGRATYIENAYELLDQPGEWYLDRAAHRVYYLPRKGENLARADVEAAQAEQLVDGQGTASAPVHDIAFRGLQFSYATWLTPSRPEGFSEIQAGYTITGEKGWATQGLCQYVEGGTCPFASWTKMPGNVSVVHGQRIEFSDDVFAHLGASGLDLGTGSKDSTVNGTVFTDISGNGLEIGGVDGQTPASGVQVTNNHLYGLPREFHGGVAILNGYTQQNTIAHNQIDHVGYSAISLGWGGWPDKIGDPATANPSHDNAVRDNLIFDYMQMLDDGGGIYTQGLTGTSMADGEKVTGNVIHDQWGLGKNVYTDNGCTYETVEGNVLYNASYANVASRHTDYRDDLGNNDPTLVKDNWWEEGTSDGDNKGLVTSGNKIMTGLSDVPSETLDNAGLEPAYAGLLDRRIGAPSAPEAPSRVGTSTAGADALYVTFNPSFADGGSPVTGYTARAYDASGRQVGEQAVTAAEFKRTALVRIGELPSSGGPFTVTVTASNAHGAGAPSLASLPLTPASVSALPGAPTSPRLRTAAGAATVAWTPPTATGDAKVIGYRVTVSDGRDPIEVTGRDVLVGQPSAKGMFRVIGGLRPATSYTVTVAAVTAAGTGPTATTTATTKP</sequence>
<keyword evidence="1" id="KW-0378">Hydrolase</keyword>
<gene>
    <name evidence="6" type="ORF">GCM10011579_051910</name>
</gene>
<dbReference type="PROSITE" id="PS50853">
    <property type="entry name" value="FN3"/>
    <property type="match status" value="2"/>
</dbReference>
<dbReference type="PANTHER" id="PTHR36453">
    <property type="entry name" value="SECRETED PROTEIN-RELATED"/>
    <property type="match status" value="1"/>
</dbReference>
<organism evidence="6 7">
    <name type="scientific">Streptomyces albiflavescens</name>
    <dbReference type="NCBI Taxonomy" id="1623582"/>
    <lineage>
        <taxon>Bacteria</taxon>
        <taxon>Bacillati</taxon>
        <taxon>Actinomycetota</taxon>
        <taxon>Actinomycetes</taxon>
        <taxon>Kitasatosporales</taxon>
        <taxon>Streptomycetaceae</taxon>
        <taxon>Streptomyces</taxon>
    </lineage>
</organism>
<dbReference type="Pfam" id="PF13229">
    <property type="entry name" value="Beta_helix"/>
    <property type="match status" value="1"/>
</dbReference>
<feature type="signal peptide" evidence="4">
    <location>
        <begin position="1"/>
        <end position="27"/>
    </location>
</feature>
<dbReference type="InterPro" id="IPR013783">
    <property type="entry name" value="Ig-like_fold"/>
</dbReference>
<protein>
    <recommendedName>
        <fullName evidence="5">Fibronectin type-III domain-containing protein</fullName>
    </recommendedName>
</protein>
<evidence type="ECO:0000256" key="1">
    <source>
        <dbReference type="ARBA" id="ARBA00023295"/>
    </source>
</evidence>
<dbReference type="InterPro" id="IPR039448">
    <property type="entry name" value="Beta_helix"/>
</dbReference>
<keyword evidence="7" id="KW-1185">Reference proteome</keyword>
<dbReference type="GO" id="GO:0000272">
    <property type="term" value="P:polysaccharide catabolic process"/>
    <property type="evidence" value="ECO:0007669"/>
    <property type="project" value="UniProtKB-KW"/>
</dbReference>
<evidence type="ECO:0000256" key="2">
    <source>
        <dbReference type="ARBA" id="ARBA00023326"/>
    </source>
</evidence>
<dbReference type="Gene3D" id="2.160.20.10">
    <property type="entry name" value="Single-stranded right-handed beta-helix, Pectin lyase-like"/>
    <property type="match status" value="2"/>
</dbReference>
<feature type="chain" id="PRO_5037410956" description="Fibronectin type-III domain-containing protein" evidence="4">
    <location>
        <begin position="28"/>
        <end position="869"/>
    </location>
</feature>
<dbReference type="AlphaFoldDB" id="A0A917Y7P5"/>
<dbReference type="SUPFAM" id="SSF51126">
    <property type="entry name" value="Pectin lyase-like"/>
    <property type="match status" value="1"/>
</dbReference>
<feature type="domain" description="Fibronectin type-III" evidence="5">
    <location>
        <begin position="665"/>
        <end position="766"/>
    </location>
</feature>
<dbReference type="SUPFAM" id="SSF49265">
    <property type="entry name" value="Fibronectin type III"/>
    <property type="match status" value="1"/>
</dbReference>
<dbReference type="Gene3D" id="2.60.40.10">
    <property type="entry name" value="Immunoglobulins"/>
    <property type="match status" value="2"/>
</dbReference>
<dbReference type="GO" id="GO:0016798">
    <property type="term" value="F:hydrolase activity, acting on glycosyl bonds"/>
    <property type="evidence" value="ECO:0007669"/>
    <property type="project" value="UniProtKB-KW"/>
</dbReference>
<keyword evidence="1" id="KW-0326">Glycosidase</keyword>
<dbReference type="Proteomes" id="UP000600365">
    <property type="component" value="Unassembled WGS sequence"/>
</dbReference>
<feature type="region of interest" description="Disordered" evidence="3">
    <location>
        <begin position="24"/>
        <end position="53"/>
    </location>
</feature>
<dbReference type="CDD" id="cd00063">
    <property type="entry name" value="FN3"/>
    <property type="match status" value="2"/>
</dbReference>
<dbReference type="SMART" id="SM00710">
    <property type="entry name" value="PbH1"/>
    <property type="match status" value="5"/>
</dbReference>
<dbReference type="InterPro" id="IPR048482">
    <property type="entry name" value="GH141_ins"/>
</dbReference>
<dbReference type="InterPro" id="IPR011050">
    <property type="entry name" value="Pectin_lyase_fold/virulence"/>
</dbReference>
<accession>A0A917Y7P5</accession>
<feature type="compositionally biased region" description="Low complexity" evidence="3">
    <location>
        <begin position="24"/>
        <end position="34"/>
    </location>
</feature>
<evidence type="ECO:0000259" key="5">
    <source>
        <dbReference type="PROSITE" id="PS50853"/>
    </source>
</evidence>
<evidence type="ECO:0000256" key="4">
    <source>
        <dbReference type="SAM" id="SignalP"/>
    </source>
</evidence>
<evidence type="ECO:0000256" key="3">
    <source>
        <dbReference type="SAM" id="MobiDB-lite"/>
    </source>
</evidence>
<dbReference type="SMART" id="SM00060">
    <property type="entry name" value="FN3"/>
    <property type="match status" value="2"/>
</dbReference>
<dbReference type="Pfam" id="PF21231">
    <property type="entry name" value="GH141_M"/>
    <property type="match status" value="1"/>
</dbReference>
<dbReference type="Pfam" id="PF00041">
    <property type="entry name" value="fn3"/>
    <property type="match status" value="1"/>
</dbReference>
<dbReference type="InterPro" id="IPR012334">
    <property type="entry name" value="Pectin_lyas_fold"/>
</dbReference>
<reference evidence="6 7" key="1">
    <citation type="journal article" date="2014" name="Int. J. Syst. Evol. Microbiol.">
        <title>Complete genome sequence of Corynebacterium casei LMG S-19264T (=DSM 44701T), isolated from a smear-ripened cheese.</title>
        <authorList>
            <consortium name="US DOE Joint Genome Institute (JGI-PGF)"/>
            <person name="Walter F."/>
            <person name="Albersmeier A."/>
            <person name="Kalinowski J."/>
            <person name="Ruckert C."/>
        </authorList>
    </citation>
    <scope>NUCLEOTIDE SEQUENCE [LARGE SCALE GENOMIC DNA]</scope>
    <source>
        <strain evidence="6 7">CGMCC 4.7111</strain>
    </source>
</reference>
<evidence type="ECO:0000313" key="7">
    <source>
        <dbReference type="Proteomes" id="UP000600365"/>
    </source>
</evidence>
<name>A0A917Y7P5_9ACTN</name>
<evidence type="ECO:0000313" key="6">
    <source>
        <dbReference type="EMBL" id="GGN73631.1"/>
    </source>
</evidence>
<dbReference type="InterPro" id="IPR006626">
    <property type="entry name" value="PbH1"/>
</dbReference>
<comment type="caution">
    <text evidence="6">The sequence shown here is derived from an EMBL/GenBank/DDBJ whole genome shotgun (WGS) entry which is preliminary data.</text>
</comment>